<dbReference type="Gene3D" id="3.20.20.80">
    <property type="entry name" value="Glycosidases"/>
    <property type="match status" value="1"/>
</dbReference>
<dbReference type="EMBL" id="UINC01013259">
    <property type="protein sequence ID" value="SVA57417.1"/>
    <property type="molecule type" value="Genomic_DNA"/>
</dbReference>
<proteinExistence type="predicted"/>
<feature type="non-terminal residue" evidence="1">
    <location>
        <position position="1"/>
    </location>
</feature>
<organism evidence="1">
    <name type="scientific">marine metagenome</name>
    <dbReference type="NCBI Taxonomy" id="408172"/>
    <lineage>
        <taxon>unclassified sequences</taxon>
        <taxon>metagenomes</taxon>
        <taxon>ecological metagenomes</taxon>
    </lineage>
</organism>
<accession>A0A381WZT0</accession>
<dbReference type="SUPFAM" id="SSF51445">
    <property type="entry name" value="(Trans)glycosidases"/>
    <property type="match status" value="1"/>
</dbReference>
<evidence type="ECO:0008006" key="2">
    <source>
        <dbReference type="Google" id="ProtNLM"/>
    </source>
</evidence>
<sequence length="565" mass="66097">VLKNEYYRSVTLELSQANINDFDTEEYISALIAGKFNTIVCFAVGYLNGETYFDSKILKKNPLLKDRDIFKELSVLKKKYRFNFFAYLNTQFSDIGDKNSTWSQRRIDGKKTKQLKASTICPNSPYKEILLKTAKEISSKYDIDGFYFDEVSFQSWCNCNFCKKKYFKETGLTIPKKTNFNNSLFLRWMSWREKTINNFMKDFYNNLKKINKNYIIFFQSAFPISSTFIKMKNFQYVNPIGSRVPKEFVGYYRPSFYGQNIEINHHYSDILSLEPWRKIAGTPIWWPGLCTSYVKNLNQNKTVLPLMELPHFPWSLINLPKDEIIFNIADVQANGGGTWYPMYSPDKRNLNYWSEFSKIFDKFNKIPNTNNRIIDVALVFSKNNAEKTNNNKNEDNYIDDFNNTVSLLKNIKINFTTFSFNSISLLKNKPRIILLINHKYFTKKEYLFFNSYVRNGGSLICWGKPPTHLENNFKIKKDNKFLTNIFSVDLISTRPFFGYLKPDKLIGDGLCPTYGLNNFFKNISSKKIGYLFEGISMFATPDIKDLTPAIFSKKINKGKSIIFSN</sequence>
<reference evidence="1" key="1">
    <citation type="submission" date="2018-05" db="EMBL/GenBank/DDBJ databases">
        <authorList>
            <person name="Lanie J.A."/>
            <person name="Ng W.-L."/>
            <person name="Kazmierczak K.M."/>
            <person name="Andrzejewski T.M."/>
            <person name="Davidsen T.M."/>
            <person name="Wayne K.J."/>
            <person name="Tettelin H."/>
            <person name="Glass J.I."/>
            <person name="Rusch D."/>
            <person name="Podicherti R."/>
            <person name="Tsui H.-C.T."/>
            <person name="Winkler M.E."/>
        </authorList>
    </citation>
    <scope>NUCLEOTIDE SEQUENCE</scope>
</reference>
<gene>
    <name evidence="1" type="ORF">METZ01_LOCUS110271</name>
</gene>
<evidence type="ECO:0000313" key="1">
    <source>
        <dbReference type="EMBL" id="SVA57417.1"/>
    </source>
</evidence>
<name>A0A381WZT0_9ZZZZ</name>
<protein>
    <recommendedName>
        <fullName evidence="2">Glycosyl hydrolase-like 10 domain-containing protein</fullName>
    </recommendedName>
</protein>
<dbReference type="InterPro" id="IPR028212">
    <property type="entry name" value="GHL6"/>
</dbReference>
<dbReference type="AlphaFoldDB" id="A0A381WZT0"/>
<dbReference type="Pfam" id="PF14871">
    <property type="entry name" value="GHL6"/>
    <property type="match status" value="1"/>
</dbReference>
<dbReference type="InterPro" id="IPR017853">
    <property type="entry name" value="GH"/>
</dbReference>
<feature type="non-terminal residue" evidence="1">
    <location>
        <position position="565"/>
    </location>
</feature>